<evidence type="ECO:0008006" key="3">
    <source>
        <dbReference type="Google" id="ProtNLM"/>
    </source>
</evidence>
<sequence>MADLEQRLAALGTVIPEIALPRGDIDLEKWAVIACDQFTQDRSYWETVRKTAGSSPSTLNLIFPEVYLEDPDRENRIKVIHKAMESVFLEGILAPPRKGLVYIERGTALHPRRRGLVLALDLEEYDWAPSSRPLIRSTEGTVPERLPPRMEIRRSAPLETPHIIVLIDDQEDTLFPGLGERAKQVQPCYNTPLMGGAGTVSGWFLDREEDWRFLAEGLETLARRAVTRYGNTAPGDHPFLYAMGDGNHSLATAKGVWEEYKKQHQGEPGLEKHPARYALVELENLYDPGIAFEPIHRLIFGAGVEAVLETLKKLPGFSSRPISGLEELSRLVAEETRGNRYGLISAGQSILVETSAAGIATEPLQPLLDSFISEAQGRSIDYIHGEKDLTRLAWAVGEKPAVGILLPPVRKDGLFRTVARSGPLPRKSFSMGEAEEKRFYLECRRLFG</sequence>
<dbReference type="AlphaFoldDB" id="F5YQK3"/>
<protein>
    <recommendedName>
        <fullName evidence="3">DUF1015 domain-containing protein</fullName>
    </recommendedName>
</protein>
<dbReference type="OrthoDB" id="6396832at2"/>
<dbReference type="PANTHER" id="PTHR36454:SF1">
    <property type="entry name" value="DUF1015 DOMAIN-CONTAINING PROTEIN"/>
    <property type="match status" value="1"/>
</dbReference>
<organism evidence="1 2">
    <name type="scientific">Treponema primitia (strain ATCC BAA-887 / DSM 12427 / ZAS-2)</name>
    <dbReference type="NCBI Taxonomy" id="545694"/>
    <lineage>
        <taxon>Bacteria</taxon>
        <taxon>Pseudomonadati</taxon>
        <taxon>Spirochaetota</taxon>
        <taxon>Spirochaetia</taxon>
        <taxon>Spirochaetales</taxon>
        <taxon>Treponemataceae</taxon>
        <taxon>Treponema</taxon>
    </lineage>
</organism>
<keyword evidence="2" id="KW-1185">Reference proteome</keyword>
<dbReference type="Pfam" id="PF06245">
    <property type="entry name" value="DUF1015"/>
    <property type="match status" value="1"/>
</dbReference>
<dbReference type="STRING" id="545694.TREPR_2732"/>
<dbReference type="Proteomes" id="UP000009223">
    <property type="component" value="Chromosome"/>
</dbReference>
<proteinExistence type="predicted"/>
<evidence type="ECO:0000313" key="1">
    <source>
        <dbReference type="EMBL" id="AEF83868.1"/>
    </source>
</evidence>
<accession>F5YQK3</accession>
<dbReference type="PANTHER" id="PTHR36454">
    <property type="entry name" value="LMO2823 PROTEIN"/>
    <property type="match status" value="1"/>
</dbReference>
<dbReference type="EMBL" id="CP001843">
    <property type="protein sequence ID" value="AEF83868.1"/>
    <property type="molecule type" value="Genomic_DNA"/>
</dbReference>
<dbReference type="eggNOG" id="COG4198">
    <property type="taxonomic scope" value="Bacteria"/>
</dbReference>
<dbReference type="HOGENOM" id="CLU_036573_0_0_12"/>
<reference evidence="1 2" key="2">
    <citation type="journal article" date="2011" name="ISME J.">
        <title>RNA-seq reveals cooperative metabolic interactions between two termite-gut spirochete species in co-culture.</title>
        <authorList>
            <person name="Rosenthal A.Z."/>
            <person name="Matson E.G."/>
            <person name="Eldar A."/>
            <person name="Leadbetter J.R."/>
        </authorList>
    </citation>
    <scope>NUCLEOTIDE SEQUENCE [LARGE SCALE GENOMIC DNA]</scope>
    <source>
        <strain evidence="2">ATCC BAA-887 / DSM 12427 / ZAS-2</strain>
    </source>
</reference>
<dbReference type="InterPro" id="IPR008323">
    <property type="entry name" value="UCP033563"/>
</dbReference>
<reference evidence="2" key="1">
    <citation type="submission" date="2009-12" db="EMBL/GenBank/DDBJ databases">
        <title>Complete sequence of Treponema primitia strain ZAS-2.</title>
        <authorList>
            <person name="Tetu S.G."/>
            <person name="Matson E."/>
            <person name="Ren Q."/>
            <person name="Seshadri R."/>
            <person name="Elbourne L."/>
            <person name="Hassan K.A."/>
            <person name="Durkin A."/>
            <person name="Radune D."/>
            <person name="Mohamoud Y."/>
            <person name="Shay R."/>
            <person name="Jin S."/>
            <person name="Zhang X."/>
            <person name="Lucey K."/>
            <person name="Ballor N.R."/>
            <person name="Ottesen E."/>
            <person name="Rosenthal R."/>
            <person name="Allen A."/>
            <person name="Leadbetter J.R."/>
            <person name="Paulsen I.T."/>
        </authorList>
    </citation>
    <scope>NUCLEOTIDE SEQUENCE [LARGE SCALE GENOMIC DNA]</scope>
    <source>
        <strain evidence="2">ATCC BAA-887 / DSM 12427 / ZAS-2</strain>
    </source>
</reference>
<dbReference type="KEGG" id="tpi:TREPR_2732"/>
<dbReference type="RefSeq" id="WP_015707496.1">
    <property type="nucleotide sequence ID" value="NC_015578.1"/>
</dbReference>
<name>F5YQK3_TREPZ</name>
<evidence type="ECO:0000313" key="2">
    <source>
        <dbReference type="Proteomes" id="UP000009223"/>
    </source>
</evidence>
<gene>
    <name evidence="1" type="ordered locus">TREPR_2732</name>
</gene>